<accession>A0AAD2CV04</accession>
<organism evidence="1 2">
    <name type="scientific">Cylindrotheca closterium</name>
    <dbReference type="NCBI Taxonomy" id="2856"/>
    <lineage>
        <taxon>Eukaryota</taxon>
        <taxon>Sar</taxon>
        <taxon>Stramenopiles</taxon>
        <taxon>Ochrophyta</taxon>
        <taxon>Bacillariophyta</taxon>
        <taxon>Bacillariophyceae</taxon>
        <taxon>Bacillariophycidae</taxon>
        <taxon>Bacillariales</taxon>
        <taxon>Bacillariaceae</taxon>
        <taxon>Cylindrotheca</taxon>
    </lineage>
</organism>
<dbReference type="Proteomes" id="UP001295423">
    <property type="component" value="Unassembled WGS sequence"/>
</dbReference>
<comment type="caution">
    <text evidence="1">The sequence shown here is derived from an EMBL/GenBank/DDBJ whole genome shotgun (WGS) entry which is preliminary data.</text>
</comment>
<evidence type="ECO:0000313" key="1">
    <source>
        <dbReference type="EMBL" id="CAJ1946459.1"/>
    </source>
</evidence>
<evidence type="ECO:0000313" key="2">
    <source>
        <dbReference type="Proteomes" id="UP001295423"/>
    </source>
</evidence>
<keyword evidence="2" id="KW-1185">Reference proteome</keyword>
<proteinExistence type="predicted"/>
<protein>
    <submittedName>
        <fullName evidence="1">Uncharacterized protein</fullName>
    </submittedName>
</protein>
<sequence length="228" mass="25597">MTVVCVSPITLTVQQGVQTIKPVAQCSSTSSLTRKVRFNELVRMRRTAFPPRTIHEHFQAIWFTQKEIIERIRKDKRLRHVIARQPEKFGMKKSSVALLSLGLYTDIERLQRSKRISAARASILSKNNSIDMDSESDSDDSSNSLSTSYAICSEAAAVQAHERALRHYKYVQTMDNTEDDASEGDMSQMVLAAGKAAPQEDLPRVLDISNHNPPHLVPTKKFPCSTVL</sequence>
<name>A0AAD2CV04_9STRA</name>
<dbReference type="AlphaFoldDB" id="A0AAD2CV04"/>
<reference evidence="1" key="1">
    <citation type="submission" date="2023-08" db="EMBL/GenBank/DDBJ databases">
        <authorList>
            <person name="Audoor S."/>
            <person name="Bilcke G."/>
        </authorList>
    </citation>
    <scope>NUCLEOTIDE SEQUENCE</scope>
</reference>
<dbReference type="EMBL" id="CAKOGP040001680">
    <property type="protein sequence ID" value="CAJ1946459.1"/>
    <property type="molecule type" value="Genomic_DNA"/>
</dbReference>
<gene>
    <name evidence="1" type="ORF">CYCCA115_LOCUS10601</name>
</gene>